<accession>A0ABR1T9N5</accession>
<gene>
    <name evidence="2" type="ORF">PG993_005749</name>
</gene>
<dbReference type="EMBL" id="JAQQWK010000004">
    <property type="protein sequence ID" value="KAK8043319.1"/>
    <property type="molecule type" value="Genomic_DNA"/>
</dbReference>
<sequence length="295" mass="32852">MGWWSSAPRTVGAGCKPGTAQRGTELYMIEREIRDKLSDEPDFEDLEEMKAYVEAMDFLKKDGTTIDVFFVDKCMKHCRPRGAAPSITSGASRTTASDVGSVSPSTPPTSSSVADSSPAAEIRRHLIPFKIWFAEERSRYLLTHKTARGTRNYISTKVARQCGFANEPGTRLEIALELLDEQHGCVVFVEDIEYDMHLTETTVLMFGTYKPDYHTEDYFHESTDHSSSTAAAARQTSPRSQAASSVRDRDDVSEAATSRSSIRNNNEDLESRQHGVLLDMAQLLIESAKAKRRPS</sequence>
<feature type="region of interest" description="Disordered" evidence="1">
    <location>
        <begin position="81"/>
        <end position="117"/>
    </location>
</feature>
<reference evidence="2 3" key="1">
    <citation type="submission" date="2023-01" db="EMBL/GenBank/DDBJ databases">
        <title>Analysis of 21 Apiospora genomes using comparative genomics revels a genus with tremendous synthesis potential of carbohydrate active enzymes and secondary metabolites.</title>
        <authorList>
            <person name="Sorensen T."/>
        </authorList>
    </citation>
    <scope>NUCLEOTIDE SEQUENCE [LARGE SCALE GENOMIC DNA]</scope>
    <source>
        <strain evidence="2 3">CBS 33761</strain>
    </source>
</reference>
<comment type="caution">
    <text evidence="2">The sequence shown here is derived from an EMBL/GenBank/DDBJ whole genome shotgun (WGS) entry which is preliminary data.</text>
</comment>
<proteinExistence type="predicted"/>
<keyword evidence="3" id="KW-1185">Reference proteome</keyword>
<name>A0ABR1T9N5_9PEZI</name>
<feature type="region of interest" description="Disordered" evidence="1">
    <location>
        <begin position="220"/>
        <end position="273"/>
    </location>
</feature>
<feature type="compositionally biased region" description="Low complexity" evidence="1">
    <location>
        <begin position="225"/>
        <end position="245"/>
    </location>
</feature>
<dbReference type="Proteomes" id="UP001444661">
    <property type="component" value="Unassembled WGS sequence"/>
</dbReference>
<evidence type="ECO:0000313" key="3">
    <source>
        <dbReference type="Proteomes" id="UP001444661"/>
    </source>
</evidence>
<evidence type="ECO:0000256" key="1">
    <source>
        <dbReference type="SAM" id="MobiDB-lite"/>
    </source>
</evidence>
<evidence type="ECO:0000313" key="2">
    <source>
        <dbReference type="EMBL" id="KAK8043319.1"/>
    </source>
</evidence>
<feature type="compositionally biased region" description="Low complexity" evidence="1">
    <location>
        <begin position="97"/>
        <end position="117"/>
    </location>
</feature>
<protein>
    <submittedName>
        <fullName evidence="2">Uncharacterized protein</fullName>
    </submittedName>
</protein>
<feature type="compositionally biased region" description="Polar residues" evidence="1">
    <location>
        <begin position="255"/>
        <end position="264"/>
    </location>
</feature>
<feature type="compositionally biased region" description="Polar residues" evidence="1">
    <location>
        <begin position="86"/>
        <end position="96"/>
    </location>
</feature>
<organism evidence="2 3">
    <name type="scientific">Apiospora rasikravindrae</name>
    <dbReference type="NCBI Taxonomy" id="990691"/>
    <lineage>
        <taxon>Eukaryota</taxon>
        <taxon>Fungi</taxon>
        <taxon>Dikarya</taxon>
        <taxon>Ascomycota</taxon>
        <taxon>Pezizomycotina</taxon>
        <taxon>Sordariomycetes</taxon>
        <taxon>Xylariomycetidae</taxon>
        <taxon>Amphisphaeriales</taxon>
        <taxon>Apiosporaceae</taxon>
        <taxon>Apiospora</taxon>
    </lineage>
</organism>